<dbReference type="SUPFAM" id="SSF57716">
    <property type="entry name" value="Glucocorticoid receptor-like (DNA-binding domain)"/>
    <property type="match status" value="1"/>
</dbReference>
<evidence type="ECO:0000256" key="2">
    <source>
        <dbReference type="ARBA" id="ARBA00022771"/>
    </source>
</evidence>
<evidence type="ECO:0000256" key="3">
    <source>
        <dbReference type="ARBA" id="ARBA00022833"/>
    </source>
</evidence>
<keyword evidence="3" id="KW-0862">Zinc</keyword>
<dbReference type="Pfam" id="PF01258">
    <property type="entry name" value="zf-dskA_traR"/>
    <property type="match status" value="1"/>
</dbReference>
<dbReference type="InterPro" id="IPR037187">
    <property type="entry name" value="DnaK_N"/>
</dbReference>
<evidence type="ECO:0000256" key="1">
    <source>
        <dbReference type="ARBA" id="ARBA00022723"/>
    </source>
</evidence>
<dbReference type="InterPro" id="IPR012784">
    <property type="entry name" value="DksA_RNA_pol-bd"/>
</dbReference>
<accession>A0A2Z5AG76</accession>
<proteinExistence type="predicted"/>
<dbReference type="STRING" id="47885.APT59_16230"/>
<evidence type="ECO:0000313" key="8">
    <source>
        <dbReference type="Proteomes" id="UP000250579"/>
    </source>
</evidence>
<feature type="zinc finger region" description="dksA C4-type" evidence="4">
    <location>
        <begin position="96"/>
        <end position="120"/>
    </location>
</feature>
<sequence>MTPEALLAQPAADYMNEVQREFFRRLLLTQRGDLQRLIDEQVEDLRGLDTHGDPADVGNAERERQWQLRQLEREKKLLDKIDEALERLARDDYGWCQETGEPIGLARLLLRPTATLSVEAKARQEQRERHLQTS</sequence>
<reference evidence="7 8" key="1">
    <citation type="submission" date="2017-06" db="EMBL/GenBank/DDBJ databases">
        <title>Evolution towards high GC content and high-temperature stress adaptation in endophytic Pseudomonas oryzihabitans impacted its plant-growth promoting traits.</title>
        <authorList>
            <person name="Nascimento F.X."/>
        </authorList>
    </citation>
    <scope>NUCLEOTIDE SEQUENCE [LARGE SCALE GENOMIC DNA]</scope>
    <source>
        <strain evidence="7 8">MS8</strain>
    </source>
</reference>
<dbReference type="AlphaFoldDB" id="A0A2Z5AG76"/>
<dbReference type="Proteomes" id="UP000250579">
    <property type="component" value="Chromosome"/>
</dbReference>
<feature type="domain" description="Zinc finger DksA/TraR C4-type" evidence="5">
    <location>
        <begin position="92"/>
        <end position="126"/>
    </location>
</feature>
<evidence type="ECO:0000313" key="7">
    <source>
        <dbReference type="EMBL" id="AXA68270.1"/>
    </source>
</evidence>
<evidence type="ECO:0000259" key="6">
    <source>
        <dbReference type="Pfam" id="PF21157"/>
    </source>
</evidence>
<dbReference type="PANTHER" id="PTHR33823:SF2">
    <property type="entry name" value="RNA POLYMERASE-BINDING TRANSCRIPTION FACTOR DKSA"/>
    <property type="match status" value="1"/>
</dbReference>
<evidence type="ECO:0000259" key="5">
    <source>
        <dbReference type="Pfam" id="PF01258"/>
    </source>
</evidence>
<keyword evidence="1" id="KW-0479">Metal-binding</keyword>
<dbReference type="EMBL" id="CP022198">
    <property type="protein sequence ID" value="AXA68270.1"/>
    <property type="molecule type" value="Genomic_DNA"/>
</dbReference>
<dbReference type="Gene3D" id="1.20.120.910">
    <property type="entry name" value="DksA, coiled-coil domain"/>
    <property type="match status" value="1"/>
</dbReference>
<dbReference type="RefSeq" id="WP_208692263.1">
    <property type="nucleotide sequence ID" value="NZ_CP022198.1"/>
</dbReference>
<feature type="domain" description="DnaK suppressor protein DksA N-terminal" evidence="6">
    <location>
        <begin position="19"/>
        <end position="88"/>
    </location>
</feature>
<gene>
    <name evidence="7" type="primary">dksA</name>
    <name evidence="7" type="ORF">CE139_21510</name>
</gene>
<dbReference type="InterPro" id="IPR048489">
    <property type="entry name" value="DksA_N"/>
</dbReference>
<evidence type="ECO:0000256" key="4">
    <source>
        <dbReference type="PROSITE-ProRule" id="PRU00510"/>
    </source>
</evidence>
<dbReference type="PANTHER" id="PTHR33823">
    <property type="entry name" value="RNA POLYMERASE-BINDING TRANSCRIPTION FACTOR DKSA-RELATED"/>
    <property type="match status" value="1"/>
</dbReference>
<dbReference type="Pfam" id="PF21157">
    <property type="entry name" value="DksA_N"/>
    <property type="match status" value="1"/>
</dbReference>
<name>A0A2Z5AG76_9PSED</name>
<keyword evidence="2" id="KW-0863">Zinc-finger</keyword>
<organism evidence="7 8">
    <name type="scientific">Pseudomonas oryzihabitans</name>
    <dbReference type="NCBI Taxonomy" id="47885"/>
    <lineage>
        <taxon>Bacteria</taxon>
        <taxon>Pseudomonadati</taxon>
        <taxon>Pseudomonadota</taxon>
        <taxon>Gammaproteobacteria</taxon>
        <taxon>Pseudomonadales</taxon>
        <taxon>Pseudomonadaceae</taxon>
        <taxon>Pseudomonas</taxon>
    </lineage>
</organism>
<dbReference type="InterPro" id="IPR000962">
    <property type="entry name" value="Znf_DskA_TraR"/>
</dbReference>
<protein>
    <submittedName>
        <fullName evidence="7">RNA polymerase-binding protein DksA</fullName>
    </submittedName>
</protein>
<dbReference type="SUPFAM" id="SSF109635">
    <property type="entry name" value="DnaK suppressor protein DksA, alpha-hairpin domain"/>
    <property type="match status" value="1"/>
</dbReference>
<dbReference type="PROSITE" id="PS51128">
    <property type="entry name" value="ZF_DKSA_2"/>
    <property type="match status" value="1"/>
</dbReference>
<dbReference type="NCBIfam" id="TIGR02420">
    <property type="entry name" value="dksA"/>
    <property type="match status" value="1"/>
</dbReference>
<dbReference type="GO" id="GO:0008270">
    <property type="term" value="F:zinc ion binding"/>
    <property type="evidence" value="ECO:0007669"/>
    <property type="project" value="UniProtKB-KW"/>
</dbReference>